<dbReference type="InterPro" id="IPR018114">
    <property type="entry name" value="TRYPSIN_HIS"/>
</dbReference>
<dbReference type="Pfam" id="PF00089">
    <property type="entry name" value="Trypsin"/>
    <property type="match status" value="1"/>
</dbReference>
<dbReference type="PROSITE" id="PS00135">
    <property type="entry name" value="TRYPSIN_SER"/>
    <property type="match status" value="1"/>
</dbReference>
<comment type="caution">
    <text evidence="13">The sequence shown here is derived from an EMBL/GenBank/DDBJ whole genome shotgun (WGS) entry which is preliminary data.</text>
</comment>
<dbReference type="Gene3D" id="2.40.10.10">
    <property type="entry name" value="Trypsin-like serine proteases"/>
    <property type="match status" value="1"/>
</dbReference>
<keyword evidence="3 10" id="KW-0378">Hydrolase</keyword>
<keyword evidence="6" id="KW-1015">Disulfide bond</keyword>
<dbReference type="InterPro" id="IPR043504">
    <property type="entry name" value="Peptidase_S1_PA_chymotrypsin"/>
</dbReference>
<dbReference type="PRINTS" id="PR00722">
    <property type="entry name" value="CHYMOTRYPSIN"/>
</dbReference>
<gene>
    <name evidence="13" type="ORF">ABEB36_007601</name>
</gene>
<evidence type="ECO:0000256" key="7">
    <source>
        <dbReference type="ARBA" id="ARBA00024195"/>
    </source>
</evidence>
<accession>A0ABD1EV48</accession>
<proteinExistence type="inferred from homology"/>
<evidence type="ECO:0000313" key="13">
    <source>
        <dbReference type="EMBL" id="KAL1502463.1"/>
    </source>
</evidence>
<dbReference type="PANTHER" id="PTHR24276">
    <property type="entry name" value="POLYSERASE-RELATED"/>
    <property type="match status" value="1"/>
</dbReference>
<sequence>MWILQIFTCFTFYASCVTGMERIVGGRDVEIQDFPYQLSVRLRFKHICGGAIISSSYGLSAAHCFKNTGLYSVRAGSNFKDFGGVLVYLQTVILHPNSRSVHRYDYDIAILKFSIPLLFGPNIQPIRLPNRNDVLKPGMNGYISGFGDTFTYSHAGSRKLRAVEIFVQNIQFCEKKYRIYGVVINRSKMFCAGYLYEPRDSCQGDSGGPFVRNNTLYGLVSLGAECGDPNYPGIYTNVVAFRDFIRLNTGL</sequence>
<dbReference type="GO" id="GO:0004252">
    <property type="term" value="F:serine-type endopeptidase activity"/>
    <property type="evidence" value="ECO:0007669"/>
    <property type="project" value="UniProtKB-EC"/>
</dbReference>
<reference evidence="13 14" key="1">
    <citation type="submission" date="2024-05" db="EMBL/GenBank/DDBJ databases">
        <title>Genetic variation in Jamaican populations of the coffee berry borer (Hypothenemus hampei).</title>
        <authorList>
            <person name="Errbii M."/>
            <person name="Myrie A."/>
        </authorList>
    </citation>
    <scope>NUCLEOTIDE SEQUENCE [LARGE SCALE GENOMIC DNA]</scope>
    <source>
        <strain evidence="13">JA-Hopewell-2020-01-JO</strain>
        <tissue evidence="13">Whole body</tissue>
    </source>
</reference>
<dbReference type="GO" id="GO:0007586">
    <property type="term" value="P:digestion"/>
    <property type="evidence" value="ECO:0007669"/>
    <property type="project" value="UniProtKB-KW"/>
</dbReference>
<dbReference type="InterPro" id="IPR001314">
    <property type="entry name" value="Peptidase_S1A"/>
</dbReference>
<dbReference type="PROSITE" id="PS00134">
    <property type="entry name" value="TRYPSIN_HIS"/>
    <property type="match status" value="1"/>
</dbReference>
<protein>
    <recommendedName>
        <fullName evidence="9">trypsin</fullName>
        <ecNumber evidence="9">3.4.21.4</ecNumber>
    </recommendedName>
</protein>
<keyword evidence="2" id="KW-0222">Digestion</keyword>
<dbReference type="InterPro" id="IPR001254">
    <property type="entry name" value="Trypsin_dom"/>
</dbReference>
<comment type="catalytic activity">
    <reaction evidence="8">
        <text>Preferential cleavage: Arg-|-Xaa, Lys-|-Xaa.</text>
        <dbReference type="EC" id="3.4.21.4"/>
    </reaction>
</comment>
<evidence type="ECO:0000256" key="4">
    <source>
        <dbReference type="ARBA" id="ARBA00022825"/>
    </source>
</evidence>
<evidence type="ECO:0000313" key="14">
    <source>
        <dbReference type="Proteomes" id="UP001566132"/>
    </source>
</evidence>
<dbReference type="PANTHER" id="PTHR24276:SF97">
    <property type="entry name" value="GH13245P2-RELATED"/>
    <property type="match status" value="1"/>
</dbReference>
<feature type="domain" description="Peptidase S1" evidence="12">
    <location>
        <begin position="23"/>
        <end position="250"/>
    </location>
</feature>
<keyword evidence="4 10" id="KW-0720">Serine protease</keyword>
<dbReference type="Proteomes" id="UP001566132">
    <property type="component" value="Unassembled WGS sequence"/>
</dbReference>
<evidence type="ECO:0000256" key="9">
    <source>
        <dbReference type="ARBA" id="ARBA00038868"/>
    </source>
</evidence>
<dbReference type="InterPro" id="IPR033116">
    <property type="entry name" value="TRYPSIN_SER"/>
</dbReference>
<dbReference type="InterPro" id="IPR009003">
    <property type="entry name" value="Peptidase_S1_PA"/>
</dbReference>
<dbReference type="AlphaFoldDB" id="A0ABD1EV48"/>
<evidence type="ECO:0000256" key="1">
    <source>
        <dbReference type="ARBA" id="ARBA00022670"/>
    </source>
</evidence>
<evidence type="ECO:0000256" key="5">
    <source>
        <dbReference type="ARBA" id="ARBA00023145"/>
    </source>
</evidence>
<keyword evidence="1 10" id="KW-0645">Protease</keyword>
<evidence type="ECO:0000256" key="2">
    <source>
        <dbReference type="ARBA" id="ARBA00022757"/>
    </source>
</evidence>
<dbReference type="PROSITE" id="PS50240">
    <property type="entry name" value="TRYPSIN_DOM"/>
    <property type="match status" value="1"/>
</dbReference>
<name>A0ABD1EV48_HYPHA</name>
<dbReference type="CDD" id="cd00190">
    <property type="entry name" value="Tryp_SPc"/>
    <property type="match status" value="1"/>
</dbReference>
<evidence type="ECO:0000256" key="8">
    <source>
        <dbReference type="ARBA" id="ARBA00036320"/>
    </source>
</evidence>
<dbReference type="GO" id="GO:0006508">
    <property type="term" value="P:proteolysis"/>
    <property type="evidence" value="ECO:0007669"/>
    <property type="project" value="UniProtKB-KW"/>
</dbReference>
<keyword evidence="14" id="KW-1185">Reference proteome</keyword>
<dbReference type="FunFam" id="2.40.10.10:FF:000002">
    <property type="entry name" value="Transmembrane protease serine"/>
    <property type="match status" value="1"/>
</dbReference>
<organism evidence="13 14">
    <name type="scientific">Hypothenemus hampei</name>
    <name type="common">Coffee berry borer</name>
    <dbReference type="NCBI Taxonomy" id="57062"/>
    <lineage>
        <taxon>Eukaryota</taxon>
        <taxon>Metazoa</taxon>
        <taxon>Ecdysozoa</taxon>
        <taxon>Arthropoda</taxon>
        <taxon>Hexapoda</taxon>
        <taxon>Insecta</taxon>
        <taxon>Pterygota</taxon>
        <taxon>Neoptera</taxon>
        <taxon>Endopterygota</taxon>
        <taxon>Coleoptera</taxon>
        <taxon>Polyphaga</taxon>
        <taxon>Cucujiformia</taxon>
        <taxon>Curculionidae</taxon>
        <taxon>Scolytinae</taxon>
        <taxon>Hypothenemus</taxon>
    </lineage>
</organism>
<dbReference type="InterPro" id="IPR050430">
    <property type="entry name" value="Peptidase_S1"/>
</dbReference>
<comment type="similarity">
    <text evidence="7">Belongs to the peptidase S1 family. CLIP subfamily.</text>
</comment>
<feature type="chain" id="PRO_5044757531" description="trypsin" evidence="11">
    <location>
        <begin position="20"/>
        <end position="251"/>
    </location>
</feature>
<feature type="signal peptide" evidence="11">
    <location>
        <begin position="1"/>
        <end position="19"/>
    </location>
</feature>
<dbReference type="EC" id="3.4.21.4" evidence="9"/>
<evidence type="ECO:0000256" key="10">
    <source>
        <dbReference type="RuleBase" id="RU363034"/>
    </source>
</evidence>
<dbReference type="SUPFAM" id="SSF50494">
    <property type="entry name" value="Trypsin-like serine proteases"/>
    <property type="match status" value="1"/>
</dbReference>
<dbReference type="EMBL" id="JBDJPC010000005">
    <property type="protein sequence ID" value="KAL1502463.1"/>
    <property type="molecule type" value="Genomic_DNA"/>
</dbReference>
<evidence type="ECO:0000256" key="11">
    <source>
        <dbReference type="SAM" id="SignalP"/>
    </source>
</evidence>
<evidence type="ECO:0000259" key="12">
    <source>
        <dbReference type="PROSITE" id="PS50240"/>
    </source>
</evidence>
<evidence type="ECO:0000256" key="6">
    <source>
        <dbReference type="ARBA" id="ARBA00023157"/>
    </source>
</evidence>
<keyword evidence="5" id="KW-0865">Zymogen</keyword>
<dbReference type="SMART" id="SM00020">
    <property type="entry name" value="Tryp_SPc"/>
    <property type="match status" value="1"/>
</dbReference>
<keyword evidence="11" id="KW-0732">Signal</keyword>
<evidence type="ECO:0000256" key="3">
    <source>
        <dbReference type="ARBA" id="ARBA00022801"/>
    </source>
</evidence>